<comment type="caution">
    <text evidence="1">The sequence shown here is derived from an EMBL/GenBank/DDBJ whole genome shotgun (WGS) entry which is preliminary data.</text>
</comment>
<proteinExistence type="predicted"/>
<name>A0A9E2F1P3_PSYF1</name>
<dbReference type="EMBL" id="QLTW01000139">
    <property type="protein sequence ID" value="MBT9145664.1"/>
    <property type="molecule type" value="Genomic_DNA"/>
</dbReference>
<reference evidence="1 2" key="1">
    <citation type="journal article" date="2021" name="bioRxiv">
        <title>Unique metabolic strategies in Hadean analogues reveal hints for primordial physiology.</title>
        <authorList>
            <person name="Nobu M.K."/>
            <person name="Nakai R."/>
            <person name="Tamazawa S."/>
            <person name="Mori H."/>
            <person name="Toyoda A."/>
            <person name="Ijiri A."/>
            <person name="Suzuki S."/>
            <person name="Kurokawa K."/>
            <person name="Kamagata Y."/>
            <person name="Tamaki H."/>
        </authorList>
    </citation>
    <scope>NUCLEOTIDE SEQUENCE [LARGE SCALE GENOMIC DNA]</scope>
    <source>
        <strain evidence="1">BS525</strain>
    </source>
</reference>
<evidence type="ECO:0000313" key="1">
    <source>
        <dbReference type="EMBL" id="MBT9145664.1"/>
    </source>
</evidence>
<dbReference type="AlphaFoldDB" id="A0A9E2F1P3"/>
<sequence length="93" mass="10446">MEGNPYFYPPKNHHYTAADMRYFHYLLYAFGGLGLAACSSQSSSLEEGEAAEAEEVKFNAQQEQTTVQLYVATRKPFEYQIQVNGKVEAGQQA</sequence>
<evidence type="ECO:0000313" key="2">
    <source>
        <dbReference type="Proteomes" id="UP000811545"/>
    </source>
</evidence>
<protein>
    <submittedName>
        <fullName evidence="1">Uncharacterized protein</fullName>
    </submittedName>
</protein>
<gene>
    <name evidence="1" type="ORF">DDT42_01539</name>
</gene>
<accession>A0A9E2F1P3</accession>
<dbReference type="Proteomes" id="UP000811545">
    <property type="component" value="Unassembled WGS sequence"/>
</dbReference>
<organism evidence="1 2">
    <name type="scientific">Psychracetigena formicireducens</name>
    <dbReference type="NCBI Taxonomy" id="2986056"/>
    <lineage>
        <taxon>Bacteria</taxon>
        <taxon>Bacillati</taxon>
        <taxon>Candidatus Lithacetigenota</taxon>
        <taxon>Candidatus Psychracetigena</taxon>
    </lineage>
</organism>